<evidence type="ECO:0000313" key="2">
    <source>
        <dbReference type="EMBL" id="RLL35539.1"/>
    </source>
</evidence>
<protein>
    <submittedName>
        <fullName evidence="2">Uncharacterized protein</fullName>
    </submittedName>
</protein>
<name>A0A498D4G7_9GAMM</name>
<dbReference type="InterPro" id="IPR047730">
    <property type="entry name" value="ABZJ_00895-like"/>
</dbReference>
<evidence type="ECO:0000313" key="3">
    <source>
        <dbReference type="Proteomes" id="UP000267166"/>
    </source>
</evidence>
<feature type="transmembrane region" description="Helical" evidence="1">
    <location>
        <begin position="64"/>
        <end position="88"/>
    </location>
</feature>
<gene>
    <name evidence="2" type="ORF">D9K80_07855</name>
</gene>
<dbReference type="AlphaFoldDB" id="A0A498D4G7"/>
<feature type="transmembrane region" description="Helical" evidence="1">
    <location>
        <begin position="32"/>
        <end position="49"/>
    </location>
</feature>
<organism evidence="2 3">
    <name type="scientific">Acinetobacter cumulans</name>
    <dbReference type="NCBI Taxonomy" id="2136182"/>
    <lineage>
        <taxon>Bacteria</taxon>
        <taxon>Pseudomonadati</taxon>
        <taxon>Pseudomonadota</taxon>
        <taxon>Gammaproteobacteria</taxon>
        <taxon>Moraxellales</taxon>
        <taxon>Moraxellaceae</taxon>
        <taxon>Acinetobacter</taxon>
    </lineage>
</organism>
<proteinExistence type="predicted"/>
<keyword evidence="1" id="KW-0812">Transmembrane</keyword>
<keyword evidence="1" id="KW-0472">Membrane</keyword>
<dbReference type="EMBL" id="RCHD01000015">
    <property type="protein sequence ID" value="RLL35539.1"/>
    <property type="molecule type" value="Genomic_DNA"/>
</dbReference>
<comment type="caution">
    <text evidence="2">The sequence shown here is derived from an EMBL/GenBank/DDBJ whole genome shotgun (WGS) entry which is preliminary data.</text>
</comment>
<dbReference type="Proteomes" id="UP000267166">
    <property type="component" value="Unassembled WGS sequence"/>
</dbReference>
<dbReference type="RefSeq" id="WP_213072401.1">
    <property type="nucleotide sequence ID" value="NZ_RCHD01000015.1"/>
</dbReference>
<dbReference type="NCBIfam" id="NF038216">
    <property type="entry name" value="ABZJ_00895_fam"/>
    <property type="match status" value="1"/>
</dbReference>
<reference evidence="2 3" key="1">
    <citation type="submission" date="2018-09" db="EMBL/GenBank/DDBJ databases">
        <title>The draft genome of Acinetobacter sp. strains.</title>
        <authorList>
            <person name="Qin J."/>
            <person name="Feng Y."/>
            <person name="Zong Z."/>
        </authorList>
    </citation>
    <scope>NUCLEOTIDE SEQUENCE [LARGE SCALE GENOMIC DNA]</scope>
    <source>
        <strain evidence="2 3">WCHAc060003</strain>
    </source>
</reference>
<feature type="transmembrane region" description="Helical" evidence="1">
    <location>
        <begin position="100"/>
        <end position="128"/>
    </location>
</feature>
<keyword evidence="1" id="KW-1133">Transmembrane helix</keyword>
<sequence length="143" mass="15973">MKKYIIYFAITYLIAMAIMAVIIYFFNLPNGTSVACIMTAGFVTANKFVQDHQRAPEAAEKIQLIWGCLATSIAISLITTIIIILVVFKSLAIFTLFTALPLWIICVAVGFTLFIHYLILAMSFGWMANNAVKGLQKQKQRKS</sequence>
<evidence type="ECO:0000256" key="1">
    <source>
        <dbReference type="SAM" id="Phobius"/>
    </source>
</evidence>
<accession>A0A498D4G7</accession>
<feature type="transmembrane region" description="Helical" evidence="1">
    <location>
        <begin position="5"/>
        <end position="26"/>
    </location>
</feature>